<dbReference type="OMA" id="MRTEAYE"/>
<dbReference type="EMBL" id="UZAU01000542">
    <property type="status" value="NOT_ANNOTATED_CDS"/>
    <property type="molecule type" value="Genomic_DNA"/>
</dbReference>
<accession>A0A803R4M7</accession>
<reference evidence="1" key="1">
    <citation type="submission" date="2018-11" db="EMBL/GenBank/DDBJ databases">
        <authorList>
            <person name="Grassa J C."/>
        </authorList>
    </citation>
    <scope>NUCLEOTIDE SEQUENCE [LARGE SCALE GENOMIC DNA]</scope>
</reference>
<dbReference type="Gramene" id="novel_model_5049_5bd9a17a">
    <property type="protein sequence ID" value="cds.novel_model_5049_5bd9a17a"/>
    <property type="gene ID" value="novel_gene_2630_5bd9a17a"/>
</dbReference>
<protein>
    <recommendedName>
        <fullName evidence="3">Reverse transcriptase domain-containing protein</fullName>
    </recommendedName>
</protein>
<keyword evidence="2" id="KW-1185">Reference proteome</keyword>
<dbReference type="EnsemblPlants" id="novel_model_5049_5bd9a17a">
    <property type="protein sequence ID" value="cds.novel_model_5049_5bd9a17a"/>
    <property type="gene ID" value="novel_gene_2630_5bd9a17a"/>
</dbReference>
<dbReference type="Proteomes" id="UP000596661">
    <property type="component" value="Chromosome 5"/>
</dbReference>
<evidence type="ECO:0000313" key="1">
    <source>
        <dbReference type="EnsemblPlants" id="cds.novel_model_5049_5bd9a17a"/>
    </source>
</evidence>
<evidence type="ECO:0000313" key="2">
    <source>
        <dbReference type="Proteomes" id="UP000596661"/>
    </source>
</evidence>
<evidence type="ECO:0008006" key="3">
    <source>
        <dbReference type="Google" id="ProtNLM"/>
    </source>
</evidence>
<sequence length="157" mass="18339">MSPYRLVYGKACHLPVELEHKAYWAIKALNFDLSAAGMNRKLQLSEIEELRNDAYDNSRIYKAKLKVAHDKQILRKHFEPNQKVHLYDSRLHLHPGKLRSRWTGPYVVKQVFPNGSVEVKDPTDGRIFRVNGQRLKHYIESVSLVEEVLLEDPDYTL</sequence>
<dbReference type="AlphaFoldDB" id="A0A803R4M7"/>
<proteinExistence type="predicted"/>
<organism evidence="1 2">
    <name type="scientific">Cannabis sativa</name>
    <name type="common">Hemp</name>
    <name type="synonym">Marijuana</name>
    <dbReference type="NCBI Taxonomy" id="3483"/>
    <lineage>
        <taxon>Eukaryota</taxon>
        <taxon>Viridiplantae</taxon>
        <taxon>Streptophyta</taxon>
        <taxon>Embryophyta</taxon>
        <taxon>Tracheophyta</taxon>
        <taxon>Spermatophyta</taxon>
        <taxon>Magnoliopsida</taxon>
        <taxon>eudicotyledons</taxon>
        <taxon>Gunneridae</taxon>
        <taxon>Pentapetalae</taxon>
        <taxon>rosids</taxon>
        <taxon>fabids</taxon>
        <taxon>Rosales</taxon>
        <taxon>Cannabaceae</taxon>
        <taxon>Cannabis</taxon>
    </lineage>
</organism>
<name>A0A803R4M7_CANSA</name>
<reference evidence="1" key="2">
    <citation type="submission" date="2021-03" db="UniProtKB">
        <authorList>
            <consortium name="EnsemblPlants"/>
        </authorList>
    </citation>
    <scope>IDENTIFICATION</scope>
</reference>